<keyword evidence="2" id="KW-1185">Reference proteome</keyword>
<evidence type="ECO:0000313" key="2">
    <source>
        <dbReference type="Proteomes" id="UP000304382"/>
    </source>
</evidence>
<name>A0A4C2ENG2_9EURY</name>
<reference evidence="1 2" key="1">
    <citation type="submission" date="2019-02" db="EMBL/GenBank/DDBJ databases">
        <title>Haloarcula mannanilyticum sp. nov., a mannan degrading haloarchaeon isolated from commercial salt.</title>
        <authorList>
            <person name="Enomoto S."/>
            <person name="Shimane Y."/>
            <person name="Kamekura M."/>
            <person name="Ito T."/>
            <person name="Moriya O."/>
            <person name="Ihara K."/>
            <person name="Takahashi-Ando N."/>
            <person name="Fukushima Y."/>
            <person name="Yoshida Y."/>
            <person name="Usama R."/>
            <person name="Takai K."/>
            <person name="Minegishi H."/>
        </authorList>
    </citation>
    <scope>NUCLEOTIDE SEQUENCE [LARGE SCALE GENOMIC DNA]</scope>
    <source>
        <strain evidence="1 2">MD130-1</strain>
    </source>
</reference>
<organism evidence="1 2">
    <name type="scientific">Haloarcula mannanilytica</name>
    <dbReference type="NCBI Taxonomy" id="2509225"/>
    <lineage>
        <taxon>Archaea</taxon>
        <taxon>Methanobacteriati</taxon>
        <taxon>Methanobacteriota</taxon>
        <taxon>Stenosarchaea group</taxon>
        <taxon>Halobacteria</taxon>
        <taxon>Halobacteriales</taxon>
        <taxon>Haloarculaceae</taxon>
        <taxon>Haloarcula</taxon>
    </lineage>
</organism>
<comment type="caution">
    <text evidence="1">The sequence shown here is derived from an EMBL/GenBank/DDBJ whole genome shotgun (WGS) entry which is preliminary data.</text>
</comment>
<dbReference type="AlphaFoldDB" id="A0A4C2ENG2"/>
<sequence>MSNGPTANERFPKQYQRLIDEICKLGTDQDGTEFTLARCTTEGSGSVR</sequence>
<proteinExistence type="predicted"/>
<gene>
    <name evidence="1" type="ORF">Harman_31420</name>
</gene>
<accession>A0A4C2ENG2</accession>
<dbReference type="EMBL" id="BIXZ01000006">
    <property type="protein sequence ID" value="GCF15207.1"/>
    <property type="molecule type" value="Genomic_DNA"/>
</dbReference>
<protein>
    <submittedName>
        <fullName evidence="1">Uncharacterized protein</fullName>
    </submittedName>
</protein>
<dbReference type="Proteomes" id="UP000304382">
    <property type="component" value="Unassembled WGS sequence"/>
</dbReference>
<evidence type="ECO:0000313" key="1">
    <source>
        <dbReference type="EMBL" id="GCF15207.1"/>
    </source>
</evidence>